<dbReference type="GO" id="GO:0003676">
    <property type="term" value="F:nucleic acid binding"/>
    <property type="evidence" value="ECO:0007669"/>
    <property type="project" value="InterPro"/>
</dbReference>
<evidence type="ECO:0000259" key="1">
    <source>
        <dbReference type="Pfam" id="PF00075"/>
    </source>
</evidence>
<dbReference type="AlphaFoldDB" id="A0A140GR30"/>
<evidence type="ECO:0000313" key="3">
    <source>
        <dbReference type="Proteomes" id="UP000070260"/>
    </source>
</evidence>
<dbReference type="InterPro" id="IPR002156">
    <property type="entry name" value="RNaseH_domain"/>
</dbReference>
<gene>
    <name evidence="2" type="ORF">JFP838_pA0073</name>
</gene>
<dbReference type="InterPro" id="IPR036397">
    <property type="entry name" value="RNaseH_sf"/>
</dbReference>
<dbReference type="GO" id="GO:0004523">
    <property type="term" value="F:RNA-DNA hybrid ribonuclease activity"/>
    <property type="evidence" value="ECO:0007669"/>
    <property type="project" value="InterPro"/>
</dbReference>
<protein>
    <submittedName>
        <fullName evidence="2">Putative ribonuclease H</fullName>
    </submittedName>
</protein>
<dbReference type="RefSeq" id="WP_061429597.1">
    <property type="nucleotide sequence ID" value="NZ_CATNZX010000001.1"/>
</dbReference>
<dbReference type="Pfam" id="PF00075">
    <property type="entry name" value="RNase_H"/>
    <property type="match status" value="1"/>
</dbReference>
<geneLocation type="plasmid" evidence="2 3">
    <name>pJFP838A</name>
</geneLocation>
<feature type="domain" description="RNase H type-1" evidence="1">
    <location>
        <begin position="7"/>
        <end position="124"/>
    </location>
</feature>
<evidence type="ECO:0000313" key="2">
    <source>
        <dbReference type="EMBL" id="AMN30989.1"/>
    </source>
</evidence>
<accession>A0A140GR30</accession>
<organism evidence="2 3">
    <name type="scientific">Clostridium perfringens</name>
    <dbReference type="NCBI Taxonomy" id="1502"/>
    <lineage>
        <taxon>Bacteria</taxon>
        <taxon>Bacillati</taxon>
        <taxon>Bacillota</taxon>
        <taxon>Clostridia</taxon>
        <taxon>Eubacteriales</taxon>
        <taxon>Clostridiaceae</taxon>
        <taxon>Clostridium</taxon>
    </lineage>
</organism>
<keyword evidence="2" id="KW-0614">Plasmid</keyword>
<dbReference type="OrthoDB" id="7845843at2"/>
<name>A0A140GR30_CLOPF</name>
<dbReference type="Gene3D" id="3.30.420.10">
    <property type="entry name" value="Ribonuclease H-like superfamily/Ribonuclease H"/>
    <property type="match status" value="1"/>
</dbReference>
<dbReference type="Proteomes" id="UP000070260">
    <property type="component" value="Plasmid pJFP838A"/>
</dbReference>
<proteinExistence type="predicted"/>
<dbReference type="PATRIC" id="fig|1502.177.peg.3280"/>
<dbReference type="InterPro" id="IPR012337">
    <property type="entry name" value="RNaseH-like_sf"/>
</dbReference>
<reference evidence="2 3" key="1">
    <citation type="journal article" date="2016" name="PLoS ONE">
        <title>Plasmid Characterization and Chromosome Analysis of Two netF+ Clostridium perfringens Isolates Associated with Foal and Canine Necrotizing Enteritis.</title>
        <authorList>
            <person name="Mehdizadeh Gohari I."/>
            <person name="Kropinski A.M."/>
            <person name="Weese S.J."/>
            <person name="Parreira V.R."/>
            <person name="Whitehead A.E."/>
            <person name="Boerlin P."/>
            <person name="Prescott J.F."/>
        </authorList>
    </citation>
    <scope>NUCLEOTIDE SEQUENCE [LARGE SCALE GENOMIC DNA]</scope>
    <source>
        <strain evidence="2 3">JP838</strain>
        <plasmid evidence="3">Plasmid pJFP838A</plasmid>
    </source>
</reference>
<dbReference type="EMBL" id="CP013615">
    <property type="protein sequence ID" value="AMN30989.1"/>
    <property type="molecule type" value="Genomic_DNA"/>
</dbReference>
<sequence length="148" mass="17471">MKNIEIYVNSICKEGQSAYCNKLIYESYSKSNCVNGAYMDSSIIELKSIVDSLKMLKQPCAVNLYTKCEYIVKIYEEGTLDTWVKNKWTTNNGYRRSSKEVSNKELWFELYMLSKIHNIKLIRVSKKHEIMKKMKWYMSKKIDGNLFS</sequence>
<dbReference type="SUPFAM" id="SSF53098">
    <property type="entry name" value="Ribonuclease H-like"/>
    <property type="match status" value="1"/>
</dbReference>